<dbReference type="EMBL" id="CM047903">
    <property type="protein sequence ID" value="KAJ0093972.1"/>
    <property type="molecule type" value="Genomic_DNA"/>
</dbReference>
<keyword evidence="2" id="KW-1185">Reference proteome</keyword>
<accession>A0ACC1B4Y5</accession>
<comment type="caution">
    <text evidence="1">The sequence shown here is derived from an EMBL/GenBank/DDBJ whole genome shotgun (WGS) entry which is preliminary data.</text>
</comment>
<evidence type="ECO:0000313" key="1">
    <source>
        <dbReference type="EMBL" id="KAJ0093972.1"/>
    </source>
</evidence>
<sequence length="90" mass="10504">MSRSLVLRSQNKSYRPVFFRKEFFQEDLEKSLHRASRQQNKLNPAFREGDIQVAVFEEIIKGMKESNNSTWNDVIFIPPGFDVSTVPTQP</sequence>
<gene>
    <name evidence="1" type="ORF">Patl1_26166</name>
</gene>
<name>A0ACC1B4Y5_9ROSI</name>
<evidence type="ECO:0000313" key="2">
    <source>
        <dbReference type="Proteomes" id="UP001164250"/>
    </source>
</evidence>
<organism evidence="1 2">
    <name type="scientific">Pistacia atlantica</name>
    <dbReference type="NCBI Taxonomy" id="434234"/>
    <lineage>
        <taxon>Eukaryota</taxon>
        <taxon>Viridiplantae</taxon>
        <taxon>Streptophyta</taxon>
        <taxon>Embryophyta</taxon>
        <taxon>Tracheophyta</taxon>
        <taxon>Spermatophyta</taxon>
        <taxon>Magnoliopsida</taxon>
        <taxon>eudicotyledons</taxon>
        <taxon>Gunneridae</taxon>
        <taxon>Pentapetalae</taxon>
        <taxon>rosids</taxon>
        <taxon>malvids</taxon>
        <taxon>Sapindales</taxon>
        <taxon>Anacardiaceae</taxon>
        <taxon>Pistacia</taxon>
    </lineage>
</organism>
<reference evidence="2" key="1">
    <citation type="journal article" date="2023" name="G3 (Bethesda)">
        <title>Genome assembly and association tests identify interacting loci associated with vigor, precocity, and sex in interspecific pistachio rootstocks.</title>
        <authorList>
            <person name="Palmer W."/>
            <person name="Jacygrad E."/>
            <person name="Sagayaradj S."/>
            <person name="Cavanaugh K."/>
            <person name="Han R."/>
            <person name="Bertier L."/>
            <person name="Beede B."/>
            <person name="Kafkas S."/>
            <person name="Golino D."/>
            <person name="Preece J."/>
            <person name="Michelmore R."/>
        </authorList>
    </citation>
    <scope>NUCLEOTIDE SEQUENCE [LARGE SCALE GENOMIC DNA]</scope>
</reference>
<proteinExistence type="predicted"/>
<protein>
    <submittedName>
        <fullName evidence="1">Uncharacterized protein</fullName>
    </submittedName>
</protein>
<dbReference type="Proteomes" id="UP001164250">
    <property type="component" value="Chromosome 7"/>
</dbReference>